<accession>A0A9P0MWE5</accession>
<dbReference type="InterPro" id="IPR031734">
    <property type="entry name" value="MBF2"/>
</dbReference>
<feature type="signal peptide" evidence="1">
    <location>
        <begin position="1"/>
        <end position="18"/>
    </location>
</feature>
<proteinExistence type="predicted"/>
<keyword evidence="3" id="KW-1185">Reference proteome</keyword>
<feature type="chain" id="PRO_5040112422" description="Neuropeptide" evidence="1">
    <location>
        <begin position="19"/>
        <end position="128"/>
    </location>
</feature>
<protein>
    <recommendedName>
        <fullName evidence="4">Neuropeptide</fullName>
    </recommendedName>
</protein>
<evidence type="ECO:0000313" key="3">
    <source>
        <dbReference type="Proteomes" id="UP001152798"/>
    </source>
</evidence>
<dbReference type="Proteomes" id="UP001152798">
    <property type="component" value="Chromosome 6"/>
</dbReference>
<evidence type="ECO:0008006" key="4">
    <source>
        <dbReference type="Google" id="ProtNLM"/>
    </source>
</evidence>
<dbReference type="EMBL" id="OV725082">
    <property type="protein sequence ID" value="CAH1404937.1"/>
    <property type="molecule type" value="Genomic_DNA"/>
</dbReference>
<evidence type="ECO:0000313" key="2">
    <source>
        <dbReference type="EMBL" id="CAH1404937.1"/>
    </source>
</evidence>
<dbReference type="AlphaFoldDB" id="A0A9P0MWE5"/>
<reference evidence="2" key="1">
    <citation type="submission" date="2022-01" db="EMBL/GenBank/DDBJ databases">
        <authorList>
            <person name="King R."/>
        </authorList>
    </citation>
    <scope>NUCLEOTIDE SEQUENCE</scope>
</reference>
<organism evidence="2 3">
    <name type="scientific">Nezara viridula</name>
    <name type="common">Southern green stink bug</name>
    <name type="synonym">Cimex viridulus</name>
    <dbReference type="NCBI Taxonomy" id="85310"/>
    <lineage>
        <taxon>Eukaryota</taxon>
        <taxon>Metazoa</taxon>
        <taxon>Ecdysozoa</taxon>
        <taxon>Arthropoda</taxon>
        <taxon>Hexapoda</taxon>
        <taxon>Insecta</taxon>
        <taxon>Pterygota</taxon>
        <taxon>Neoptera</taxon>
        <taxon>Paraneoptera</taxon>
        <taxon>Hemiptera</taxon>
        <taxon>Heteroptera</taxon>
        <taxon>Panheteroptera</taxon>
        <taxon>Pentatomomorpha</taxon>
        <taxon>Pentatomoidea</taxon>
        <taxon>Pentatomidae</taxon>
        <taxon>Pentatominae</taxon>
        <taxon>Nezara</taxon>
    </lineage>
</organism>
<dbReference type="OrthoDB" id="6618559at2759"/>
<sequence length="128" mass="14796">MALRLYSLILLFFLGVEGFRVALDRNSYVPWQSRNYRPRRMSTTSDFSFSFDKRGFFGKVTFDIDVVLPPELMDRNITNIDVRFDPSADLDGKVFITRGGMGYDYATLHFQSDADVGRMHAYVTLDSR</sequence>
<gene>
    <name evidence="2" type="ORF">NEZAVI_LOCUS13252</name>
</gene>
<keyword evidence="1" id="KW-0732">Signal</keyword>
<evidence type="ECO:0000256" key="1">
    <source>
        <dbReference type="SAM" id="SignalP"/>
    </source>
</evidence>
<dbReference type="Pfam" id="PF15868">
    <property type="entry name" value="MBF2"/>
    <property type="match status" value="1"/>
</dbReference>
<name>A0A9P0MWE5_NEZVI</name>